<dbReference type="PROSITE" id="PS00584">
    <property type="entry name" value="PFKB_KINASES_2"/>
    <property type="match status" value="1"/>
</dbReference>
<name>A0A916WDB8_9HYPH</name>
<feature type="domain" description="Carbohydrate kinase PfkB" evidence="3">
    <location>
        <begin position="7"/>
        <end position="295"/>
    </location>
</feature>
<keyword evidence="5" id="KW-1185">Reference proteome</keyword>
<dbReference type="PANTHER" id="PTHR10584">
    <property type="entry name" value="SUGAR KINASE"/>
    <property type="match status" value="1"/>
</dbReference>
<dbReference type="GO" id="GO:0016301">
    <property type="term" value="F:kinase activity"/>
    <property type="evidence" value="ECO:0007669"/>
    <property type="project" value="UniProtKB-KW"/>
</dbReference>
<dbReference type="Gene3D" id="3.40.1190.20">
    <property type="match status" value="1"/>
</dbReference>
<protein>
    <submittedName>
        <fullName evidence="4">Carbohydrate kinase</fullName>
    </submittedName>
</protein>
<keyword evidence="2 4" id="KW-0418">Kinase</keyword>
<comment type="caution">
    <text evidence="4">The sequence shown here is derived from an EMBL/GenBank/DDBJ whole genome shotgun (WGS) entry which is preliminary data.</text>
</comment>
<dbReference type="Pfam" id="PF00294">
    <property type="entry name" value="PfkB"/>
    <property type="match status" value="1"/>
</dbReference>
<dbReference type="SUPFAM" id="SSF53613">
    <property type="entry name" value="Ribokinase-like"/>
    <property type="match status" value="1"/>
</dbReference>
<evidence type="ECO:0000256" key="1">
    <source>
        <dbReference type="ARBA" id="ARBA00022679"/>
    </source>
</evidence>
<dbReference type="PANTHER" id="PTHR10584:SF166">
    <property type="entry name" value="RIBOKINASE"/>
    <property type="match status" value="1"/>
</dbReference>
<dbReference type="Proteomes" id="UP000646478">
    <property type="component" value="Unassembled WGS sequence"/>
</dbReference>
<evidence type="ECO:0000313" key="5">
    <source>
        <dbReference type="Proteomes" id="UP000646478"/>
    </source>
</evidence>
<evidence type="ECO:0000256" key="2">
    <source>
        <dbReference type="ARBA" id="ARBA00022777"/>
    </source>
</evidence>
<reference evidence="4" key="1">
    <citation type="journal article" date="2014" name="Int. J. Syst. Evol. Microbiol.">
        <title>Complete genome sequence of Corynebacterium casei LMG S-19264T (=DSM 44701T), isolated from a smear-ripened cheese.</title>
        <authorList>
            <consortium name="US DOE Joint Genome Institute (JGI-PGF)"/>
            <person name="Walter F."/>
            <person name="Albersmeier A."/>
            <person name="Kalinowski J."/>
            <person name="Ruckert C."/>
        </authorList>
    </citation>
    <scope>NUCLEOTIDE SEQUENCE</scope>
    <source>
        <strain evidence="4">CGMCC 1.15082</strain>
    </source>
</reference>
<sequence length="317" mass="33432">MTGMRPLAVAGNVNVDLIMGPATPWPKPGTEIIVDHDELRVGGAAGNSALAWSALGLDYQIAANTGSDQFGAWLREAFAPRSAAWPVADGGTTLSVGITHPGDERTFFTTRGHLPALDWPQVRGMLDWERLRGGILLLCGSFLTEALTADYDALYDMADAHGVAVALDTGWPLDGWTQANCDAARRWLARSSCLLLNEVEATTLSGENTPETAARTLRELMSAGAIAVVKCGPRGALAFGADGARYHAPAPKVDVVDTIGAGDVFNAAFLAAHALGQPLAKNLQYGVDVASTAVSTLPRRYDAGQGLYMKEDADERA</sequence>
<reference evidence="4" key="2">
    <citation type="submission" date="2020-09" db="EMBL/GenBank/DDBJ databases">
        <authorList>
            <person name="Sun Q."/>
            <person name="Zhou Y."/>
        </authorList>
    </citation>
    <scope>NUCLEOTIDE SEQUENCE</scope>
    <source>
        <strain evidence="4">CGMCC 1.15082</strain>
    </source>
</reference>
<dbReference type="GO" id="GO:0005829">
    <property type="term" value="C:cytosol"/>
    <property type="evidence" value="ECO:0007669"/>
    <property type="project" value="TreeGrafter"/>
</dbReference>
<accession>A0A916WDB8</accession>
<organism evidence="4 5">
    <name type="scientific">Brucella endophytica</name>
    <dbReference type="NCBI Taxonomy" id="1963359"/>
    <lineage>
        <taxon>Bacteria</taxon>
        <taxon>Pseudomonadati</taxon>
        <taxon>Pseudomonadota</taxon>
        <taxon>Alphaproteobacteria</taxon>
        <taxon>Hyphomicrobiales</taxon>
        <taxon>Brucellaceae</taxon>
        <taxon>Brucella/Ochrobactrum group</taxon>
        <taxon>Brucella</taxon>
    </lineage>
</organism>
<gene>
    <name evidence="4" type="ORF">GCM10011491_15120</name>
</gene>
<evidence type="ECO:0000313" key="4">
    <source>
        <dbReference type="EMBL" id="GGA88305.1"/>
    </source>
</evidence>
<keyword evidence="1" id="KW-0808">Transferase</keyword>
<proteinExistence type="predicted"/>
<dbReference type="AlphaFoldDB" id="A0A916WDB8"/>
<dbReference type="InterPro" id="IPR011611">
    <property type="entry name" value="PfkB_dom"/>
</dbReference>
<dbReference type="InterPro" id="IPR029056">
    <property type="entry name" value="Ribokinase-like"/>
</dbReference>
<dbReference type="EMBL" id="BMHH01000004">
    <property type="protein sequence ID" value="GGA88305.1"/>
    <property type="molecule type" value="Genomic_DNA"/>
</dbReference>
<dbReference type="InterPro" id="IPR002173">
    <property type="entry name" value="Carboh/pur_kinase_PfkB_CS"/>
</dbReference>
<evidence type="ECO:0000259" key="3">
    <source>
        <dbReference type="Pfam" id="PF00294"/>
    </source>
</evidence>